<name>A0ABD1YJ33_9MARC</name>
<proteinExistence type="predicted"/>
<dbReference type="Proteomes" id="UP001605036">
    <property type="component" value="Unassembled WGS sequence"/>
</dbReference>
<reference evidence="1 2" key="1">
    <citation type="submission" date="2024-09" db="EMBL/GenBank/DDBJ databases">
        <title>Chromosome-scale assembly of Riccia fluitans.</title>
        <authorList>
            <person name="Paukszto L."/>
            <person name="Sawicki J."/>
            <person name="Karawczyk K."/>
            <person name="Piernik-Szablinska J."/>
            <person name="Szczecinska M."/>
            <person name="Mazdziarz M."/>
        </authorList>
    </citation>
    <scope>NUCLEOTIDE SEQUENCE [LARGE SCALE GENOMIC DNA]</scope>
    <source>
        <strain evidence="1">Rf_01</strain>
        <tissue evidence="1">Aerial parts of the thallus</tissue>
    </source>
</reference>
<dbReference type="AlphaFoldDB" id="A0ABD1YJ33"/>
<evidence type="ECO:0000313" key="1">
    <source>
        <dbReference type="EMBL" id="KAL2629697.1"/>
    </source>
</evidence>
<comment type="caution">
    <text evidence="1">The sequence shown here is derived from an EMBL/GenBank/DDBJ whole genome shotgun (WGS) entry which is preliminary data.</text>
</comment>
<sequence length="353" mass="41000">MEVQHAAQIYRLLKEMEGESLEEYERLKRMMLAESLGQWLKYKESKKFYRRPPPGPRRWSVGTTPPRSEQGLDVFSYQKTGLGSDTGMDAYDLPARKPPKEGGYQSCPTGDLHHRRVDEGVKGCDSKTFGFSISVNYHEEQKVAKVIPEEEVCIISFYTKAVEAVIRRIVLPVSRFVGKWNRPESQNEKFLQRIGHLASCRDLSWRILANHKQKKLRNLKNHKQKKPRNLKNRKKFRKGLSTLTFSTSLIIKATKICGYLLSREVKEPEPKDEAKREEEPLPPLPFFGQAPVGTDWQINNDAVQYQLELLPNRPGWVKAEWRENKEYLHLNLPTMLNMQISSVAQLKLREKLQ</sequence>
<accession>A0ABD1YJ33</accession>
<protein>
    <submittedName>
        <fullName evidence="1">Uncharacterized protein</fullName>
    </submittedName>
</protein>
<keyword evidence="2" id="KW-1185">Reference proteome</keyword>
<gene>
    <name evidence="1" type="ORF">R1flu_014383</name>
</gene>
<dbReference type="EMBL" id="JBHFFA010000004">
    <property type="protein sequence ID" value="KAL2629697.1"/>
    <property type="molecule type" value="Genomic_DNA"/>
</dbReference>
<organism evidence="1 2">
    <name type="scientific">Riccia fluitans</name>
    <dbReference type="NCBI Taxonomy" id="41844"/>
    <lineage>
        <taxon>Eukaryota</taxon>
        <taxon>Viridiplantae</taxon>
        <taxon>Streptophyta</taxon>
        <taxon>Embryophyta</taxon>
        <taxon>Marchantiophyta</taxon>
        <taxon>Marchantiopsida</taxon>
        <taxon>Marchantiidae</taxon>
        <taxon>Marchantiales</taxon>
        <taxon>Ricciaceae</taxon>
        <taxon>Riccia</taxon>
    </lineage>
</organism>
<evidence type="ECO:0000313" key="2">
    <source>
        <dbReference type="Proteomes" id="UP001605036"/>
    </source>
</evidence>